<sequence length="102" mass="10659">MQFSALLSAASLLLTATAIVLPSTLVERQSSTAPIDTAPLLLGSCLAIGTCYYDGDQQGCYTAGCGNKSLLGSICSCNDDVQKALNVQLQKGAKLWPVKCPY</sequence>
<evidence type="ECO:0000256" key="1">
    <source>
        <dbReference type="SAM" id="SignalP"/>
    </source>
</evidence>
<dbReference type="AlphaFoldDB" id="A0A8H7T112"/>
<keyword evidence="3" id="KW-1185">Reference proteome</keyword>
<evidence type="ECO:0000313" key="3">
    <source>
        <dbReference type="Proteomes" id="UP000664132"/>
    </source>
</evidence>
<evidence type="ECO:0000313" key="2">
    <source>
        <dbReference type="EMBL" id="KAG4411061.1"/>
    </source>
</evidence>
<proteinExistence type="predicted"/>
<name>A0A8H7T112_9HELO</name>
<keyword evidence="1" id="KW-0732">Signal</keyword>
<dbReference type="Proteomes" id="UP000664132">
    <property type="component" value="Unassembled WGS sequence"/>
</dbReference>
<feature type="chain" id="PRO_5034458056" description="Extracellular membrane protein CFEM domain-containing protein" evidence="1">
    <location>
        <begin position="19"/>
        <end position="102"/>
    </location>
</feature>
<organism evidence="2 3">
    <name type="scientific">Cadophora malorum</name>
    <dbReference type="NCBI Taxonomy" id="108018"/>
    <lineage>
        <taxon>Eukaryota</taxon>
        <taxon>Fungi</taxon>
        <taxon>Dikarya</taxon>
        <taxon>Ascomycota</taxon>
        <taxon>Pezizomycotina</taxon>
        <taxon>Leotiomycetes</taxon>
        <taxon>Helotiales</taxon>
        <taxon>Ploettnerulaceae</taxon>
        <taxon>Cadophora</taxon>
    </lineage>
</organism>
<comment type="caution">
    <text evidence="2">The sequence shown here is derived from an EMBL/GenBank/DDBJ whole genome shotgun (WGS) entry which is preliminary data.</text>
</comment>
<reference evidence="2" key="1">
    <citation type="submission" date="2021-02" db="EMBL/GenBank/DDBJ databases">
        <title>Genome sequence Cadophora malorum strain M34.</title>
        <authorList>
            <person name="Stefanovic E."/>
            <person name="Vu D."/>
            <person name="Scully C."/>
            <person name="Dijksterhuis J."/>
            <person name="Roader J."/>
            <person name="Houbraken J."/>
        </authorList>
    </citation>
    <scope>NUCLEOTIDE SEQUENCE</scope>
    <source>
        <strain evidence="2">M34</strain>
    </source>
</reference>
<accession>A0A8H7T112</accession>
<protein>
    <recommendedName>
        <fullName evidence="4">Extracellular membrane protein CFEM domain-containing protein</fullName>
    </recommendedName>
</protein>
<dbReference type="OrthoDB" id="3552629at2759"/>
<evidence type="ECO:0008006" key="4">
    <source>
        <dbReference type="Google" id="ProtNLM"/>
    </source>
</evidence>
<dbReference type="EMBL" id="JAFJYH010000530">
    <property type="protein sequence ID" value="KAG4411061.1"/>
    <property type="molecule type" value="Genomic_DNA"/>
</dbReference>
<feature type="signal peptide" evidence="1">
    <location>
        <begin position="1"/>
        <end position="18"/>
    </location>
</feature>
<gene>
    <name evidence="2" type="ORF">IFR04_015805</name>
</gene>